<evidence type="ECO:0000313" key="2">
    <source>
        <dbReference type="Proteomes" id="UP000266673"/>
    </source>
</evidence>
<name>A0A397UXP1_9GLOM</name>
<evidence type="ECO:0000313" key="1">
    <source>
        <dbReference type="EMBL" id="RIB14925.1"/>
    </source>
</evidence>
<keyword evidence="2" id="KW-1185">Reference proteome</keyword>
<proteinExistence type="predicted"/>
<dbReference type="EMBL" id="QKWP01000785">
    <property type="protein sequence ID" value="RIB14925.1"/>
    <property type="molecule type" value="Genomic_DNA"/>
</dbReference>
<comment type="caution">
    <text evidence="1">The sequence shown here is derived from an EMBL/GenBank/DDBJ whole genome shotgun (WGS) entry which is preliminary data.</text>
</comment>
<sequence>MKNILRILKVSENKKPINVQTQIELKAYNLNAGLDINLWVESLEDETTWGIVGYNEIYSIFELLDEELQKEVLRAMGHQIL</sequence>
<dbReference type="OrthoDB" id="2445952at2759"/>
<reference evidence="1 2" key="1">
    <citation type="submission" date="2018-06" db="EMBL/GenBank/DDBJ databases">
        <title>Comparative genomics reveals the genomic features of Rhizophagus irregularis, R. cerebriforme, R. diaphanum and Gigaspora rosea, and their symbiotic lifestyle signature.</title>
        <authorList>
            <person name="Morin E."/>
            <person name="San Clemente H."/>
            <person name="Chen E.C.H."/>
            <person name="De La Providencia I."/>
            <person name="Hainaut M."/>
            <person name="Kuo A."/>
            <person name="Kohler A."/>
            <person name="Murat C."/>
            <person name="Tang N."/>
            <person name="Roy S."/>
            <person name="Loubradou J."/>
            <person name="Henrissat B."/>
            <person name="Grigoriev I.V."/>
            <person name="Corradi N."/>
            <person name="Roux C."/>
            <person name="Martin F.M."/>
        </authorList>
    </citation>
    <scope>NUCLEOTIDE SEQUENCE [LARGE SCALE GENOMIC DNA]</scope>
    <source>
        <strain evidence="1 2">DAOM 194757</strain>
    </source>
</reference>
<protein>
    <submittedName>
        <fullName evidence="1">Uncharacterized protein</fullName>
    </submittedName>
</protein>
<gene>
    <name evidence="1" type="ORF">C2G38_2193748</name>
</gene>
<accession>A0A397UXP1</accession>
<organism evidence="1 2">
    <name type="scientific">Gigaspora rosea</name>
    <dbReference type="NCBI Taxonomy" id="44941"/>
    <lineage>
        <taxon>Eukaryota</taxon>
        <taxon>Fungi</taxon>
        <taxon>Fungi incertae sedis</taxon>
        <taxon>Mucoromycota</taxon>
        <taxon>Glomeromycotina</taxon>
        <taxon>Glomeromycetes</taxon>
        <taxon>Diversisporales</taxon>
        <taxon>Gigasporaceae</taxon>
        <taxon>Gigaspora</taxon>
    </lineage>
</organism>
<dbReference type="Proteomes" id="UP000266673">
    <property type="component" value="Unassembled WGS sequence"/>
</dbReference>
<dbReference type="AlphaFoldDB" id="A0A397UXP1"/>